<evidence type="ECO:0000256" key="2">
    <source>
        <dbReference type="ARBA" id="ARBA00022679"/>
    </source>
</evidence>
<dbReference type="InterPro" id="IPR006674">
    <property type="entry name" value="HD_domain"/>
</dbReference>
<dbReference type="SUPFAM" id="SSF81301">
    <property type="entry name" value="Nucleotidyltransferase"/>
    <property type="match status" value="1"/>
</dbReference>
<dbReference type="PANTHER" id="PTHR47545:SF1">
    <property type="entry name" value="MULTIFUNCTIONAL CCA PROTEIN"/>
    <property type="match status" value="1"/>
</dbReference>
<evidence type="ECO:0000259" key="13">
    <source>
        <dbReference type="Pfam" id="PF01966"/>
    </source>
</evidence>
<evidence type="ECO:0000256" key="6">
    <source>
        <dbReference type="ARBA" id="ARBA00022741"/>
    </source>
</evidence>
<keyword evidence="3" id="KW-0819">tRNA processing</keyword>
<evidence type="ECO:0000313" key="15">
    <source>
        <dbReference type="EMBL" id="KXB76136.1"/>
    </source>
</evidence>
<dbReference type="GO" id="GO:0046872">
    <property type="term" value="F:metal ion binding"/>
    <property type="evidence" value="ECO:0007669"/>
    <property type="project" value="UniProtKB-KW"/>
</dbReference>
<dbReference type="InterPro" id="IPR043519">
    <property type="entry name" value="NT_sf"/>
</dbReference>
<comment type="cofactor">
    <cofactor evidence="1">
        <name>Mg(2+)</name>
        <dbReference type="ChEBI" id="CHEBI:18420"/>
    </cofactor>
</comment>
<dbReference type="Pfam" id="PF01966">
    <property type="entry name" value="HD"/>
    <property type="match status" value="1"/>
</dbReference>
<dbReference type="InterPro" id="IPR002646">
    <property type="entry name" value="PolA_pol_head_dom"/>
</dbReference>
<organism evidence="15 16">
    <name type="scientific">Porphyromonas somerae</name>
    <dbReference type="NCBI Taxonomy" id="322095"/>
    <lineage>
        <taxon>Bacteria</taxon>
        <taxon>Pseudomonadati</taxon>
        <taxon>Bacteroidota</taxon>
        <taxon>Bacteroidia</taxon>
        <taxon>Bacteroidales</taxon>
        <taxon>Porphyromonadaceae</taxon>
        <taxon>Porphyromonas</taxon>
    </lineage>
</organism>
<keyword evidence="6" id="KW-0547">Nucleotide-binding</keyword>
<evidence type="ECO:0000259" key="12">
    <source>
        <dbReference type="Pfam" id="PF01743"/>
    </source>
</evidence>
<dbReference type="RefSeq" id="WP_060935392.1">
    <property type="nucleotide sequence ID" value="NZ_KQ960446.1"/>
</dbReference>
<dbReference type="SUPFAM" id="SSF81891">
    <property type="entry name" value="Poly A polymerase C-terminal region-like"/>
    <property type="match status" value="1"/>
</dbReference>
<dbReference type="EMBL" id="LSDK01000076">
    <property type="protein sequence ID" value="KXB76136.1"/>
    <property type="molecule type" value="Genomic_DNA"/>
</dbReference>
<dbReference type="GO" id="GO:0003723">
    <property type="term" value="F:RNA binding"/>
    <property type="evidence" value="ECO:0007669"/>
    <property type="project" value="UniProtKB-KW"/>
</dbReference>
<keyword evidence="7" id="KW-0692">RNA repair</keyword>
<evidence type="ECO:0000256" key="9">
    <source>
        <dbReference type="ARBA" id="ARBA00022842"/>
    </source>
</evidence>
<dbReference type="NCBIfam" id="TIGR00277">
    <property type="entry name" value="HDIG"/>
    <property type="match status" value="1"/>
</dbReference>
<evidence type="ECO:0000256" key="7">
    <source>
        <dbReference type="ARBA" id="ARBA00022800"/>
    </source>
</evidence>
<evidence type="ECO:0000256" key="3">
    <source>
        <dbReference type="ARBA" id="ARBA00022694"/>
    </source>
</evidence>
<keyword evidence="8" id="KW-0067">ATP-binding</keyword>
<dbReference type="GO" id="GO:0008033">
    <property type="term" value="P:tRNA processing"/>
    <property type="evidence" value="ECO:0007669"/>
    <property type="project" value="UniProtKB-KW"/>
</dbReference>
<keyword evidence="9" id="KW-0460">Magnesium</keyword>
<evidence type="ECO:0000256" key="10">
    <source>
        <dbReference type="ARBA" id="ARBA00022884"/>
    </source>
</evidence>
<dbReference type="InterPro" id="IPR032828">
    <property type="entry name" value="PolyA_RNA-bd"/>
</dbReference>
<accession>A0A134B867</accession>
<dbReference type="CDD" id="cd05398">
    <property type="entry name" value="NT_ClassII-CCAase"/>
    <property type="match status" value="1"/>
</dbReference>
<dbReference type="InterPro" id="IPR006675">
    <property type="entry name" value="HDIG_dom"/>
</dbReference>
<dbReference type="InterPro" id="IPR050124">
    <property type="entry name" value="tRNA_CCA-adding_enzyme"/>
</dbReference>
<dbReference type="STRING" id="322095.HMPREF3185_01073"/>
<keyword evidence="5" id="KW-0479">Metal-binding</keyword>
<feature type="domain" description="Poly A polymerase head" evidence="12">
    <location>
        <begin position="37"/>
        <end position="164"/>
    </location>
</feature>
<dbReference type="PANTHER" id="PTHR47545">
    <property type="entry name" value="MULTIFUNCTIONAL CCA PROTEIN"/>
    <property type="match status" value="1"/>
</dbReference>
<sequence length="491" mass="55634">MLSEDLLYEKEDEIYDKVDTPLFHLIGEAADELGVDAYIVGGYVRDLLLYRPSKDIDVVSIGRGIDLAQAVAGRLGRGAHISVFARFGTAQVKQGDLEIEFVGARRESYTPDSRKPFVEDGTLEEDQERRDFTVNALAICLNADRFGQLVDPFDGLHDMEALILRTPLDPDITFSDDPLRMMRAIRFASQLGFFIDPDTFAAIGRNAGRIEIISAERIATEFNKILLSPRPSIGLELFEKTGLMKLVFPELLELKGAETRDGIGHKDNLTHTYKVVDNMAKALSTARPGHEMNLWLLWAALLHDIGKPRTKRFDQRLGWTFHNHNFIGMKMVSKIFRRLRLPLDHKMHYVEKLVDLHMRPATLVDEGVTDSAVRRLLFEAGDDIDDLMLLVEADITSKNPQRVRKYLDNYKVVRQKLVDIEEKDRIRNFQPPISGQLIMDTFALTPCREVGLIKDAIKDAILDGTIPNEYEPAYKFMLREAAALGLTPAKK</sequence>
<keyword evidence="10 11" id="KW-0694">RNA-binding</keyword>
<evidence type="ECO:0000256" key="5">
    <source>
        <dbReference type="ARBA" id="ARBA00022723"/>
    </source>
</evidence>
<feature type="domain" description="tRNA nucleotidyltransferase/poly(A) polymerase RNA and SrmB- binding" evidence="14">
    <location>
        <begin position="192"/>
        <end position="251"/>
    </location>
</feature>
<dbReference type="Gene3D" id="3.30.460.10">
    <property type="entry name" value="Beta Polymerase, domain 2"/>
    <property type="match status" value="1"/>
</dbReference>
<proteinExistence type="inferred from homology"/>
<dbReference type="FunFam" id="3.30.460.10:FF:000033">
    <property type="entry name" value="Poly A polymerase head domain protein"/>
    <property type="match status" value="1"/>
</dbReference>
<evidence type="ECO:0000256" key="8">
    <source>
        <dbReference type="ARBA" id="ARBA00022840"/>
    </source>
</evidence>
<evidence type="ECO:0000256" key="4">
    <source>
        <dbReference type="ARBA" id="ARBA00022695"/>
    </source>
</evidence>
<reference evidence="16" key="1">
    <citation type="submission" date="2016-01" db="EMBL/GenBank/DDBJ databases">
        <authorList>
            <person name="Mitreva M."/>
            <person name="Pepin K.H."/>
            <person name="Mihindukulasuriya K.A."/>
            <person name="Fulton R."/>
            <person name="Fronick C."/>
            <person name="O'Laughlin M."/>
            <person name="Miner T."/>
            <person name="Herter B."/>
            <person name="Rosa B.A."/>
            <person name="Cordes M."/>
            <person name="Tomlinson C."/>
            <person name="Wollam A."/>
            <person name="Palsikar V.B."/>
            <person name="Mardis E.R."/>
            <person name="Wilson R.K."/>
        </authorList>
    </citation>
    <scope>NUCLEOTIDE SEQUENCE [LARGE SCALE GENOMIC DNA]</scope>
    <source>
        <strain evidence="16">KA00683</strain>
    </source>
</reference>
<keyword evidence="2 11" id="KW-0808">Transferase</keyword>
<gene>
    <name evidence="15" type="ORF">HMPREF3185_01073</name>
</gene>
<dbReference type="Proteomes" id="UP000070224">
    <property type="component" value="Unassembled WGS sequence"/>
</dbReference>
<evidence type="ECO:0000313" key="16">
    <source>
        <dbReference type="Proteomes" id="UP000070224"/>
    </source>
</evidence>
<feature type="domain" description="HD" evidence="13">
    <location>
        <begin position="270"/>
        <end position="361"/>
    </location>
</feature>
<dbReference type="Pfam" id="PF01743">
    <property type="entry name" value="PolyA_pol"/>
    <property type="match status" value="1"/>
</dbReference>
<comment type="caution">
    <text evidence="15">The sequence shown here is derived from an EMBL/GenBank/DDBJ whole genome shotgun (WGS) entry which is preliminary data.</text>
</comment>
<evidence type="ECO:0000256" key="11">
    <source>
        <dbReference type="RuleBase" id="RU003953"/>
    </source>
</evidence>
<dbReference type="Pfam" id="PF12627">
    <property type="entry name" value="PolyA_pol_RNAbd"/>
    <property type="match status" value="1"/>
</dbReference>
<keyword evidence="4" id="KW-0548">Nucleotidyltransferase</keyword>
<dbReference type="Gene3D" id="1.10.3090.10">
    <property type="entry name" value="cca-adding enzyme, domain 2"/>
    <property type="match status" value="1"/>
</dbReference>
<keyword evidence="16" id="KW-1185">Reference proteome</keyword>
<name>A0A134B867_9PORP</name>
<dbReference type="AlphaFoldDB" id="A0A134B867"/>
<dbReference type="GO" id="GO:0005524">
    <property type="term" value="F:ATP binding"/>
    <property type="evidence" value="ECO:0007669"/>
    <property type="project" value="UniProtKB-KW"/>
</dbReference>
<comment type="similarity">
    <text evidence="11">Belongs to the tRNA nucleotidyltransferase/poly(A) polymerase family.</text>
</comment>
<evidence type="ECO:0000256" key="1">
    <source>
        <dbReference type="ARBA" id="ARBA00001946"/>
    </source>
</evidence>
<dbReference type="OrthoDB" id="9805698at2"/>
<dbReference type="GO" id="GO:0016779">
    <property type="term" value="F:nucleotidyltransferase activity"/>
    <property type="evidence" value="ECO:0007669"/>
    <property type="project" value="UniProtKB-KW"/>
</dbReference>
<dbReference type="GO" id="GO:0042245">
    <property type="term" value="P:RNA repair"/>
    <property type="evidence" value="ECO:0007669"/>
    <property type="project" value="UniProtKB-KW"/>
</dbReference>
<dbReference type="PATRIC" id="fig|322095.3.peg.1058"/>
<evidence type="ECO:0000259" key="14">
    <source>
        <dbReference type="Pfam" id="PF12627"/>
    </source>
</evidence>
<protein>
    <submittedName>
        <fullName evidence="15">HDIG domain protein</fullName>
    </submittedName>
</protein>